<dbReference type="GO" id="GO:0000776">
    <property type="term" value="C:kinetochore"/>
    <property type="evidence" value="ECO:0007669"/>
    <property type="project" value="TreeGrafter"/>
</dbReference>
<dbReference type="GO" id="GO:0000132">
    <property type="term" value="P:establishment of mitotic spindle orientation"/>
    <property type="evidence" value="ECO:0007669"/>
    <property type="project" value="TreeGrafter"/>
</dbReference>
<evidence type="ECO:0000313" key="5">
    <source>
        <dbReference type="EMBL" id="KAG9929346.1"/>
    </source>
</evidence>
<dbReference type="AlphaFoldDB" id="A0A9P8JIE0"/>
<dbReference type="EMBL" id="JAHFXS010006902">
    <property type="protein sequence ID" value="KAG9929337.1"/>
    <property type="molecule type" value="Genomic_DNA"/>
</dbReference>
<reference evidence="4" key="2">
    <citation type="submission" date="2021-08" db="EMBL/GenBank/DDBJ databases">
        <authorList>
            <person name="Gostincar C."/>
            <person name="Sun X."/>
            <person name="Song Z."/>
            <person name="Gunde-Cimerman N."/>
        </authorList>
    </citation>
    <scope>NUCLEOTIDE SEQUENCE</scope>
    <source>
        <strain evidence="4">EXF-9298</strain>
    </source>
</reference>
<dbReference type="Proteomes" id="UP000729357">
    <property type="component" value="Unassembled WGS sequence"/>
</dbReference>
<dbReference type="InterPro" id="IPR033494">
    <property type="entry name" value="NUDE"/>
</dbReference>
<name>A0A9P8JIE0_AURME</name>
<comment type="similarity">
    <text evidence="1">Belongs to the nudE family.</text>
</comment>
<keyword evidence="2 3" id="KW-0175">Coiled coil</keyword>
<protein>
    <submittedName>
        <fullName evidence="4">Uncharacterized protein</fullName>
    </submittedName>
</protein>
<sequence>MSNPPSSPFRHGTTVEQELAYYKAQYEQLEVELQEFQQSSRELEAELEKDVEASEKRERKLKERVESLGFEVEEWKVRLPVFSSP</sequence>
<dbReference type="GO" id="GO:0007059">
    <property type="term" value="P:chromosome segregation"/>
    <property type="evidence" value="ECO:0007669"/>
    <property type="project" value="TreeGrafter"/>
</dbReference>
<feature type="coiled-coil region" evidence="3">
    <location>
        <begin position="19"/>
        <end position="64"/>
    </location>
</feature>
<dbReference type="EMBL" id="JAHFXS010006900">
    <property type="protein sequence ID" value="KAG9929346.1"/>
    <property type="molecule type" value="Genomic_DNA"/>
</dbReference>
<reference evidence="4" key="1">
    <citation type="journal article" date="2021" name="J Fungi (Basel)">
        <title>Virulence traits and population genomics of the black yeast Aureobasidium melanogenum.</title>
        <authorList>
            <person name="Cernosa A."/>
            <person name="Sun X."/>
            <person name="Gostincar C."/>
            <person name="Fang C."/>
            <person name="Gunde-Cimerman N."/>
            <person name="Song Z."/>
        </authorList>
    </citation>
    <scope>NUCLEOTIDE SEQUENCE</scope>
    <source>
        <strain evidence="4">EXF-9298</strain>
    </source>
</reference>
<dbReference type="GO" id="GO:0051642">
    <property type="term" value="P:centrosome localization"/>
    <property type="evidence" value="ECO:0007669"/>
    <property type="project" value="TreeGrafter"/>
</dbReference>
<gene>
    <name evidence="5" type="ORF">KCU98_g20862</name>
    <name evidence="4" type="ORF">KCU98_g20864</name>
</gene>
<dbReference type="GO" id="GO:0008017">
    <property type="term" value="F:microtubule binding"/>
    <property type="evidence" value="ECO:0007669"/>
    <property type="project" value="InterPro"/>
</dbReference>
<comment type="caution">
    <text evidence="4">The sequence shown here is derived from an EMBL/GenBank/DDBJ whole genome shotgun (WGS) entry which is preliminary data.</text>
</comment>
<evidence type="ECO:0000256" key="3">
    <source>
        <dbReference type="SAM" id="Coils"/>
    </source>
</evidence>
<feature type="non-terminal residue" evidence="4">
    <location>
        <position position="85"/>
    </location>
</feature>
<evidence type="ECO:0000313" key="4">
    <source>
        <dbReference type="EMBL" id="KAG9929337.1"/>
    </source>
</evidence>
<proteinExistence type="inferred from homology"/>
<dbReference type="PANTHER" id="PTHR10921:SF1">
    <property type="entry name" value="NUCLEAR DISTRIBUTION PROTEIN NUDE HOMOLOG"/>
    <property type="match status" value="1"/>
</dbReference>
<dbReference type="PANTHER" id="PTHR10921">
    <property type="entry name" value="NUCLEAR DISTRIBUTION PROTEIN NUDE HOMOLOG 1"/>
    <property type="match status" value="1"/>
</dbReference>
<evidence type="ECO:0000256" key="1">
    <source>
        <dbReference type="ARBA" id="ARBA00007429"/>
    </source>
</evidence>
<evidence type="ECO:0000256" key="2">
    <source>
        <dbReference type="ARBA" id="ARBA00023054"/>
    </source>
</evidence>
<accession>A0A9P8JIE0</accession>
<evidence type="ECO:0000313" key="6">
    <source>
        <dbReference type="Proteomes" id="UP000729357"/>
    </source>
</evidence>
<organism evidence="4 6">
    <name type="scientific">Aureobasidium melanogenum</name>
    <name type="common">Aureobasidium pullulans var. melanogenum</name>
    <dbReference type="NCBI Taxonomy" id="46634"/>
    <lineage>
        <taxon>Eukaryota</taxon>
        <taxon>Fungi</taxon>
        <taxon>Dikarya</taxon>
        <taxon>Ascomycota</taxon>
        <taxon>Pezizomycotina</taxon>
        <taxon>Dothideomycetes</taxon>
        <taxon>Dothideomycetidae</taxon>
        <taxon>Dothideales</taxon>
        <taxon>Saccotheciaceae</taxon>
        <taxon>Aureobasidium</taxon>
    </lineage>
</organism>
<dbReference type="GO" id="GO:0007020">
    <property type="term" value="P:microtubule nucleation"/>
    <property type="evidence" value="ECO:0007669"/>
    <property type="project" value="TreeGrafter"/>
</dbReference>
<keyword evidence="6" id="KW-1185">Reference proteome</keyword>
<dbReference type="GO" id="GO:0047496">
    <property type="term" value="P:vesicle transport along microtubule"/>
    <property type="evidence" value="ECO:0007669"/>
    <property type="project" value="TreeGrafter"/>
</dbReference>
<dbReference type="GO" id="GO:0005871">
    <property type="term" value="C:kinesin complex"/>
    <property type="evidence" value="ECO:0007669"/>
    <property type="project" value="TreeGrafter"/>
</dbReference>